<evidence type="ECO:0000313" key="2">
    <source>
        <dbReference type="WBParaSite" id="Pan_g9615.t1"/>
    </source>
</evidence>
<dbReference type="AlphaFoldDB" id="A0A7E4WB82"/>
<keyword evidence="1" id="KW-1185">Reference proteome</keyword>
<sequence length="284" mass="31734">MLPCSFALSNPCIHLRRLSSTVPKAIYRIDTRKIGEREQYGDVHVLRDGRTIRYEIADEKDVDLITEQFVDGFVKHTNIVHAMNATHDDLREHTYELTRGILPSRGTLLGFYENKLACFRLVRYVQHDDIVKMYGPLSKPGDPTPVPSFPDDYGTLIDAVPLNNFPARVVTVLLTVMEQQLGKFLPLDVKNLAFGEAVNVHAAFQKQDLGTHISALSEKLAVENGCNYIANITVATASSRIAAKKGFRVLYSMPYNKFYVHGKLIFQNLNDGATAANLNLGKLA</sequence>
<protein>
    <submittedName>
        <fullName evidence="2">N-acetyltransferase domain-containing protein</fullName>
    </submittedName>
</protein>
<dbReference type="InterPro" id="IPR016181">
    <property type="entry name" value="Acyl_CoA_acyltransferase"/>
</dbReference>
<evidence type="ECO:0000313" key="1">
    <source>
        <dbReference type="Proteomes" id="UP000492821"/>
    </source>
</evidence>
<accession>A0A7E4WB82</accession>
<organism evidence="1 2">
    <name type="scientific">Panagrellus redivivus</name>
    <name type="common">Microworm</name>
    <dbReference type="NCBI Taxonomy" id="6233"/>
    <lineage>
        <taxon>Eukaryota</taxon>
        <taxon>Metazoa</taxon>
        <taxon>Ecdysozoa</taxon>
        <taxon>Nematoda</taxon>
        <taxon>Chromadorea</taxon>
        <taxon>Rhabditida</taxon>
        <taxon>Tylenchina</taxon>
        <taxon>Panagrolaimomorpha</taxon>
        <taxon>Panagrolaimoidea</taxon>
        <taxon>Panagrolaimidae</taxon>
        <taxon>Panagrellus</taxon>
    </lineage>
</organism>
<dbReference type="Proteomes" id="UP000492821">
    <property type="component" value="Unassembled WGS sequence"/>
</dbReference>
<reference evidence="2" key="2">
    <citation type="submission" date="2020-10" db="UniProtKB">
        <authorList>
            <consortium name="WormBaseParasite"/>
        </authorList>
    </citation>
    <scope>IDENTIFICATION</scope>
</reference>
<reference evidence="1" key="1">
    <citation type="journal article" date="2013" name="Genetics">
        <title>The draft genome and transcriptome of Panagrellus redivivus are shaped by the harsh demands of a free-living lifestyle.</title>
        <authorList>
            <person name="Srinivasan J."/>
            <person name="Dillman A.R."/>
            <person name="Macchietto M.G."/>
            <person name="Heikkinen L."/>
            <person name="Lakso M."/>
            <person name="Fracchia K.M."/>
            <person name="Antoshechkin I."/>
            <person name="Mortazavi A."/>
            <person name="Wong G."/>
            <person name="Sternberg P.W."/>
        </authorList>
    </citation>
    <scope>NUCLEOTIDE SEQUENCE [LARGE SCALE GENOMIC DNA]</scope>
    <source>
        <strain evidence="1">MT8872</strain>
    </source>
</reference>
<dbReference type="SUPFAM" id="SSF55729">
    <property type="entry name" value="Acyl-CoA N-acyltransferases (Nat)"/>
    <property type="match status" value="1"/>
</dbReference>
<proteinExistence type="predicted"/>
<dbReference type="WBParaSite" id="Pan_g9615.t1">
    <property type="protein sequence ID" value="Pan_g9615.t1"/>
    <property type="gene ID" value="Pan_g9615"/>
</dbReference>
<dbReference type="Gene3D" id="3.40.630.30">
    <property type="match status" value="1"/>
</dbReference>
<name>A0A7E4WB82_PANRE</name>